<keyword evidence="1" id="KW-0175">Coiled coil</keyword>
<feature type="region of interest" description="Disordered" evidence="2">
    <location>
        <begin position="107"/>
        <end position="127"/>
    </location>
</feature>
<evidence type="ECO:0000256" key="2">
    <source>
        <dbReference type="SAM" id="MobiDB-lite"/>
    </source>
</evidence>
<proteinExistence type="predicted"/>
<protein>
    <submittedName>
        <fullName evidence="3">Uncharacterized protein</fullName>
    </submittedName>
</protein>
<name>A0A8S5P9N4_9CAUD</name>
<reference evidence="3" key="1">
    <citation type="journal article" date="2021" name="Proc. Natl. Acad. Sci. U.S.A.">
        <title>A Catalog of Tens of Thousands of Viruses from Human Metagenomes Reveals Hidden Associations with Chronic Diseases.</title>
        <authorList>
            <person name="Tisza M.J."/>
            <person name="Buck C.B."/>
        </authorList>
    </citation>
    <scope>NUCLEOTIDE SEQUENCE</scope>
    <source>
        <strain evidence="3">CtRrG7</strain>
    </source>
</reference>
<feature type="coiled-coil region" evidence="1">
    <location>
        <begin position="51"/>
        <end position="85"/>
    </location>
</feature>
<evidence type="ECO:0000256" key="1">
    <source>
        <dbReference type="SAM" id="Coils"/>
    </source>
</evidence>
<dbReference type="EMBL" id="BK015377">
    <property type="protein sequence ID" value="DAE03895.1"/>
    <property type="molecule type" value="Genomic_DNA"/>
</dbReference>
<evidence type="ECO:0000313" key="3">
    <source>
        <dbReference type="EMBL" id="DAE03895.1"/>
    </source>
</evidence>
<accession>A0A8S5P9N4</accession>
<organism evidence="3">
    <name type="scientific">Myoviridae sp. ctRrG7</name>
    <dbReference type="NCBI Taxonomy" id="2825106"/>
    <lineage>
        <taxon>Viruses</taxon>
        <taxon>Duplodnaviria</taxon>
        <taxon>Heunggongvirae</taxon>
        <taxon>Uroviricota</taxon>
        <taxon>Caudoviricetes</taxon>
    </lineage>
</organism>
<feature type="compositionally biased region" description="Basic and acidic residues" evidence="2">
    <location>
        <begin position="1"/>
        <end position="16"/>
    </location>
</feature>
<feature type="region of interest" description="Disordered" evidence="2">
    <location>
        <begin position="1"/>
        <end position="34"/>
    </location>
</feature>
<sequence>MDEREMTTQENAEERTGGTAPDAGEQEKDAEEGFEALIRGKYKEEFDARVRRILDGRLRGLRQENERLRQAAAEAEIVGRRQQEEQLRCAMEFAVRRARQQLVQSIASGGSRVAENAGRRRSVSRWDPRGLSGEELAAIRKRVQSGEKIRF</sequence>